<dbReference type="EMBL" id="FN668653">
    <property type="protein sequence ID" value="CBK22991.2"/>
    <property type="molecule type" value="Genomic_DNA"/>
</dbReference>
<evidence type="ECO:0000313" key="1">
    <source>
        <dbReference type="EMBL" id="CBK22991.2"/>
    </source>
</evidence>
<gene>
    <name evidence="1" type="ORF">GSBLH_T00002949001</name>
</gene>
<keyword evidence="2" id="KW-1185">Reference proteome</keyword>
<proteinExistence type="predicted"/>
<dbReference type="OrthoDB" id="440128at2759"/>
<dbReference type="Proteomes" id="UP000008312">
    <property type="component" value="Unassembled WGS sequence"/>
</dbReference>
<protein>
    <submittedName>
        <fullName evidence="1">Uncharacterized protein</fullName>
    </submittedName>
</protein>
<sequence>MEFFQRHIAESIFILRHAILHFVDEWKFGIELSNFLVITDRQLEAFLLCKNLLKGQIGAGRLWTLFIHIVHEMFGPEEALRYFRIALHYVAKSGELWCEGARIFLDPTSPHFSLHNAQIALNYAVIFTPRYGDTFIEVPDSMAA</sequence>
<dbReference type="InParanoid" id="D8M4K2"/>
<accession>D8M4K2</accession>
<reference evidence="1" key="1">
    <citation type="submission" date="2010-02" db="EMBL/GenBank/DDBJ databases">
        <title>Sequencing and annotation of the Blastocystis hominis genome.</title>
        <authorList>
            <person name="Wincker P."/>
        </authorList>
    </citation>
    <scope>NUCLEOTIDE SEQUENCE</scope>
    <source>
        <strain evidence="1">Singapore isolate B</strain>
    </source>
</reference>
<name>D8M4K2_BLAHO</name>
<dbReference type="AlphaFoldDB" id="D8M4K2"/>
<evidence type="ECO:0000313" key="2">
    <source>
        <dbReference type="Proteomes" id="UP000008312"/>
    </source>
</evidence>
<organism evidence="1">
    <name type="scientific">Blastocystis hominis</name>
    <dbReference type="NCBI Taxonomy" id="12968"/>
    <lineage>
        <taxon>Eukaryota</taxon>
        <taxon>Sar</taxon>
        <taxon>Stramenopiles</taxon>
        <taxon>Bigyra</taxon>
        <taxon>Opalozoa</taxon>
        <taxon>Opalinata</taxon>
        <taxon>Blastocystidae</taxon>
        <taxon>Blastocystis</taxon>
    </lineage>
</organism>
<dbReference type="GeneID" id="24920077"/>
<dbReference type="RefSeq" id="XP_012897039.1">
    <property type="nucleotide sequence ID" value="XM_013041585.1"/>
</dbReference>